<organism evidence="1 2">
    <name type="scientific">Aspergillus cavernicola</name>
    <dbReference type="NCBI Taxonomy" id="176166"/>
    <lineage>
        <taxon>Eukaryota</taxon>
        <taxon>Fungi</taxon>
        <taxon>Dikarya</taxon>
        <taxon>Ascomycota</taxon>
        <taxon>Pezizomycotina</taxon>
        <taxon>Eurotiomycetes</taxon>
        <taxon>Eurotiomycetidae</taxon>
        <taxon>Eurotiales</taxon>
        <taxon>Aspergillaceae</taxon>
        <taxon>Aspergillus</taxon>
        <taxon>Aspergillus subgen. Nidulantes</taxon>
    </lineage>
</organism>
<name>A0ABR4H990_9EURO</name>
<protein>
    <submittedName>
        <fullName evidence="1">Uncharacterized protein</fullName>
    </submittedName>
</protein>
<dbReference type="Proteomes" id="UP001610335">
    <property type="component" value="Unassembled WGS sequence"/>
</dbReference>
<evidence type="ECO:0000313" key="2">
    <source>
        <dbReference type="Proteomes" id="UP001610335"/>
    </source>
</evidence>
<sequence length="117" mass="13663">MNRFHSLRSGVRPSVAVTEFLCTEHSLIAIFLWRKKKYIKFLQRDQGLFEDTVNSLADEKFCFLVIENNRICFLDLPDLWVAAQEARLVFASTRTSMAHYTGDDSQIAFLEYLDSQY</sequence>
<comment type="caution">
    <text evidence="1">The sequence shown here is derived from an EMBL/GenBank/DDBJ whole genome shotgun (WGS) entry which is preliminary data.</text>
</comment>
<reference evidence="1 2" key="1">
    <citation type="submission" date="2024-07" db="EMBL/GenBank/DDBJ databases">
        <title>Section-level genome sequencing and comparative genomics of Aspergillus sections Usti and Cavernicolus.</title>
        <authorList>
            <consortium name="Lawrence Berkeley National Laboratory"/>
            <person name="Nybo J.L."/>
            <person name="Vesth T.C."/>
            <person name="Theobald S."/>
            <person name="Frisvad J.C."/>
            <person name="Larsen T.O."/>
            <person name="Kjaerboelling I."/>
            <person name="Rothschild-Mancinelli K."/>
            <person name="Lyhne E.K."/>
            <person name="Kogle M.E."/>
            <person name="Barry K."/>
            <person name="Clum A."/>
            <person name="Na H."/>
            <person name="Ledsgaard L."/>
            <person name="Lin J."/>
            <person name="Lipzen A."/>
            <person name="Kuo A."/>
            <person name="Riley R."/>
            <person name="Mondo S."/>
            <person name="LaButti K."/>
            <person name="Haridas S."/>
            <person name="Pangalinan J."/>
            <person name="Salamov A.A."/>
            <person name="Simmons B.A."/>
            <person name="Magnuson J.K."/>
            <person name="Chen J."/>
            <person name="Drula E."/>
            <person name="Henrissat B."/>
            <person name="Wiebenga A."/>
            <person name="Lubbers R.J."/>
            <person name="Gomes A.C."/>
            <person name="Makela M.R."/>
            <person name="Stajich J."/>
            <person name="Grigoriev I.V."/>
            <person name="Mortensen U.H."/>
            <person name="De vries R.P."/>
            <person name="Baker S.E."/>
            <person name="Andersen M.R."/>
        </authorList>
    </citation>
    <scope>NUCLEOTIDE SEQUENCE [LARGE SCALE GENOMIC DNA]</scope>
    <source>
        <strain evidence="1 2">CBS 600.67</strain>
    </source>
</reference>
<proteinExistence type="predicted"/>
<keyword evidence="2" id="KW-1185">Reference proteome</keyword>
<accession>A0ABR4H990</accession>
<gene>
    <name evidence="1" type="ORF">BDW59DRAFT_155379</name>
</gene>
<evidence type="ECO:0000313" key="1">
    <source>
        <dbReference type="EMBL" id="KAL2812032.1"/>
    </source>
</evidence>
<dbReference type="EMBL" id="JBFXLS010000200">
    <property type="protein sequence ID" value="KAL2812032.1"/>
    <property type="molecule type" value="Genomic_DNA"/>
</dbReference>
<feature type="non-terminal residue" evidence="1">
    <location>
        <position position="117"/>
    </location>
</feature>